<accession>A0ABM8WFU1</accession>
<evidence type="ECO:0008006" key="4">
    <source>
        <dbReference type="Google" id="ProtNLM"/>
    </source>
</evidence>
<comment type="caution">
    <text evidence="2">The sequence shown here is derived from an EMBL/GenBank/DDBJ whole genome shotgun (WGS) entry which is preliminary data.</text>
</comment>
<keyword evidence="3" id="KW-1185">Reference proteome</keyword>
<dbReference type="EMBL" id="CAJZAH010000001">
    <property type="protein sequence ID" value="CAG9166215.1"/>
    <property type="molecule type" value="Genomic_DNA"/>
</dbReference>
<protein>
    <recommendedName>
        <fullName evidence="4">Cupin 2 conserved barrel domain-containing protein</fullName>
    </recommendedName>
</protein>
<evidence type="ECO:0000313" key="3">
    <source>
        <dbReference type="Proteomes" id="UP000721236"/>
    </source>
</evidence>
<evidence type="ECO:0000256" key="1">
    <source>
        <dbReference type="SAM" id="SignalP"/>
    </source>
</evidence>
<gene>
    <name evidence="2" type="ORF">LMG21510_00315</name>
</gene>
<proteinExistence type="predicted"/>
<dbReference type="SUPFAM" id="SSF51182">
    <property type="entry name" value="RmlC-like cupins"/>
    <property type="match status" value="1"/>
</dbReference>
<dbReference type="Proteomes" id="UP000721236">
    <property type="component" value="Unassembled WGS sequence"/>
</dbReference>
<dbReference type="RefSeq" id="WP_224039243.1">
    <property type="nucleotide sequence ID" value="NZ_CAJZAH010000001.1"/>
</dbReference>
<keyword evidence="1" id="KW-0732">Signal</keyword>
<organism evidence="2 3">
    <name type="scientific">Cupriavidus respiraculi</name>
    <dbReference type="NCBI Taxonomy" id="195930"/>
    <lineage>
        <taxon>Bacteria</taxon>
        <taxon>Pseudomonadati</taxon>
        <taxon>Pseudomonadota</taxon>
        <taxon>Betaproteobacteria</taxon>
        <taxon>Burkholderiales</taxon>
        <taxon>Burkholderiaceae</taxon>
        <taxon>Cupriavidus</taxon>
    </lineage>
</organism>
<feature type="chain" id="PRO_5047438202" description="Cupin 2 conserved barrel domain-containing protein" evidence="1">
    <location>
        <begin position="25"/>
        <end position="168"/>
    </location>
</feature>
<dbReference type="InterPro" id="IPR014710">
    <property type="entry name" value="RmlC-like_jellyroll"/>
</dbReference>
<dbReference type="InterPro" id="IPR011051">
    <property type="entry name" value="RmlC_Cupin_sf"/>
</dbReference>
<name>A0ABM8WFU1_9BURK</name>
<evidence type="ECO:0000313" key="2">
    <source>
        <dbReference type="EMBL" id="CAG9166215.1"/>
    </source>
</evidence>
<feature type="signal peptide" evidence="1">
    <location>
        <begin position="1"/>
        <end position="24"/>
    </location>
</feature>
<reference evidence="2 3" key="1">
    <citation type="submission" date="2021-08" db="EMBL/GenBank/DDBJ databases">
        <authorList>
            <person name="Peeters C."/>
        </authorList>
    </citation>
    <scope>NUCLEOTIDE SEQUENCE [LARGE SCALE GENOMIC DNA]</scope>
    <source>
        <strain evidence="2 3">LMG 21510</strain>
    </source>
</reference>
<dbReference type="Gene3D" id="2.60.120.10">
    <property type="entry name" value="Jelly Rolls"/>
    <property type="match status" value="1"/>
</dbReference>
<sequence length="168" mass="18104">MKTSRILSLLVLAGALGVSPLVSAATPSVAQADHVPQLINPASLKWEKTIPALGKDSPEYAILHSDPKTKLTTLMFRTPIAVHIKSHTHDLAETHVVLSGGTHVFESNGVRYNIEGGGYFRMPGGTVHEAWLPAGSQTLNILESGWEVNWLHGGPSVEDADQYPPKKK</sequence>